<dbReference type="InterPro" id="IPR011042">
    <property type="entry name" value="6-blade_b-propeller_TolB-like"/>
</dbReference>
<dbReference type="SUPFAM" id="SSF63829">
    <property type="entry name" value="Calcium-dependent phosphotriesterase"/>
    <property type="match status" value="1"/>
</dbReference>
<organism evidence="4 5">
    <name type="scientific">Pseudonocardia nematodicida</name>
    <dbReference type="NCBI Taxonomy" id="1206997"/>
    <lineage>
        <taxon>Bacteria</taxon>
        <taxon>Bacillati</taxon>
        <taxon>Actinomycetota</taxon>
        <taxon>Actinomycetes</taxon>
        <taxon>Pseudonocardiales</taxon>
        <taxon>Pseudonocardiaceae</taxon>
        <taxon>Pseudonocardia</taxon>
    </lineage>
</organism>
<dbReference type="RefSeq" id="WP_349296120.1">
    <property type="nucleotide sequence ID" value="NZ_JBEDNQ010000001.1"/>
</dbReference>
<dbReference type="EMBL" id="JBEDNQ010000001">
    <property type="protein sequence ID" value="MEQ3549028.1"/>
    <property type="molecule type" value="Genomic_DNA"/>
</dbReference>
<feature type="region of interest" description="Disordered" evidence="2">
    <location>
        <begin position="285"/>
        <end position="321"/>
    </location>
</feature>
<dbReference type="PRINTS" id="PR01790">
    <property type="entry name" value="SMP30FAMILY"/>
</dbReference>
<dbReference type="Gene3D" id="2.120.10.30">
    <property type="entry name" value="TolB, C-terminal domain"/>
    <property type="match status" value="1"/>
</dbReference>
<dbReference type="GO" id="GO:0016787">
    <property type="term" value="F:hydrolase activity"/>
    <property type="evidence" value="ECO:0007669"/>
    <property type="project" value="UniProtKB-KW"/>
</dbReference>
<keyword evidence="5" id="KW-1185">Reference proteome</keyword>
<comment type="caution">
    <text evidence="4">The sequence shown here is derived from an EMBL/GenBank/DDBJ whole genome shotgun (WGS) entry which is preliminary data.</text>
</comment>
<evidence type="ECO:0000259" key="3">
    <source>
        <dbReference type="Pfam" id="PF08450"/>
    </source>
</evidence>
<gene>
    <name evidence="4" type="ORF">WIS52_00980</name>
</gene>
<dbReference type="InterPro" id="IPR005511">
    <property type="entry name" value="SMP-30"/>
</dbReference>
<comment type="similarity">
    <text evidence="1">Belongs to the SMP-30/CGR1 family.</text>
</comment>
<feature type="compositionally biased region" description="Basic and acidic residues" evidence="2">
    <location>
        <begin position="291"/>
        <end position="301"/>
    </location>
</feature>
<dbReference type="Proteomes" id="UP001494902">
    <property type="component" value="Unassembled WGS sequence"/>
</dbReference>
<evidence type="ECO:0000256" key="1">
    <source>
        <dbReference type="ARBA" id="ARBA00008853"/>
    </source>
</evidence>
<reference evidence="4 5" key="1">
    <citation type="submission" date="2024-03" db="EMBL/GenBank/DDBJ databases">
        <title>Draft genome sequence of Pseudonocardia nematodicida JCM 31783.</title>
        <authorList>
            <person name="Butdee W."/>
            <person name="Duangmal K."/>
        </authorList>
    </citation>
    <scope>NUCLEOTIDE SEQUENCE [LARGE SCALE GENOMIC DNA]</scope>
    <source>
        <strain evidence="4 5">JCM 31783</strain>
    </source>
</reference>
<name>A0ABV1K5D2_9PSEU</name>
<dbReference type="Pfam" id="PF08450">
    <property type="entry name" value="SGL"/>
    <property type="match status" value="1"/>
</dbReference>
<proteinExistence type="inferred from homology"/>
<sequence length="321" mass="33432">MTAETTVETTGWEVWSDERFELGEGLRLVGDRLVMTDILSGRLLELPADGSAPPRVLTELDRPLGAVAPHADGGWVAAAGTGVTRLPEDGTTIGLAGPECRMNDAVADPAGRFWAGSMAWDATEGAGALHRVDPDGGVTTALSGLTVPNGPAFDASGSVMYLADSARGLILRVDVDPGTGELGPASTFAEVTTGSPDGMTVDDRGRLWSAVWGGGVVLVFTPDGRVEQEIAVPARQPTSVCLTGTHLVVTTAWHGLDGPGRADGALFARPCAVAAPPVRVARTAVRGRHRQPTERFTDIRRTSAPPGRWSMSPSGEERPGS</sequence>
<accession>A0ABV1K5D2</accession>
<evidence type="ECO:0000313" key="5">
    <source>
        <dbReference type="Proteomes" id="UP001494902"/>
    </source>
</evidence>
<evidence type="ECO:0000256" key="2">
    <source>
        <dbReference type="SAM" id="MobiDB-lite"/>
    </source>
</evidence>
<keyword evidence="4" id="KW-0378">Hydrolase</keyword>
<evidence type="ECO:0000313" key="4">
    <source>
        <dbReference type="EMBL" id="MEQ3549028.1"/>
    </source>
</evidence>
<dbReference type="InterPro" id="IPR013658">
    <property type="entry name" value="SGL"/>
</dbReference>
<protein>
    <submittedName>
        <fullName evidence="4">SMP-30/gluconolactonase/LRE family protein</fullName>
        <ecNumber evidence="4">3.1.1.99</ecNumber>
    </submittedName>
</protein>
<dbReference type="EC" id="3.1.1.99" evidence="4"/>
<dbReference type="PANTHER" id="PTHR10907">
    <property type="entry name" value="REGUCALCIN"/>
    <property type="match status" value="1"/>
</dbReference>
<feature type="domain" description="SMP-30/Gluconolactonase/LRE-like region" evidence="3">
    <location>
        <begin position="22"/>
        <end position="252"/>
    </location>
</feature>
<dbReference type="PANTHER" id="PTHR10907:SF47">
    <property type="entry name" value="REGUCALCIN"/>
    <property type="match status" value="1"/>
</dbReference>